<dbReference type="GO" id="GO:0005886">
    <property type="term" value="C:plasma membrane"/>
    <property type="evidence" value="ECO:0007669"/>
    <property type="project" value="UniProtKB-SubCell"/>
</dbReference>
<evidence type="ECO:0000256" key="10">
    <source>
        <dbReference type="SAM" id="SignalP"/>
    </source>
</evidence>
<dbReference type="InterPro" id="IPR006028">
    <property type="entry name" value="GABAA/Glycine_rcpt"/>
</dbReference>
<protein>
    <submittedName>
        <fullName evidence="11">Glycine receptor subunit alpha-4</fullName>
    </submittedName>
</protein>
<dbReference type="AlphaFoldDB" id="A0A5B7CWN4"/>
<evidence type="ECO:0000256" key="4">
    <source>
        <dbReference type="ARBA" id="ARBA00022475"/>
    </source>
</evidence>
<dbReference type="PROSITE" id="PS00236">
    <property type="entry name" value="NEUROTR_ION_CHANNEL"/>
    <property type="match status" value="1"/>
</dbReference>
<keyword evidence="5" id="KW-0406">Ion transport</keyword>
<comment type="subcellular location">
    <subcellularLocation>
        <location evidence="2">Cell membrane</location>
    </subcellularLocation>
    <subcellularLocation>
        <location evidence="1">Membrane</location>
        <topology evidence="1">Multi-pass membrane protein</topology>
    </subcellularLocation>
</comment>
<dbReference type="InterPro" id="IPR036719">
    <property type="entry name" value="Neuro-gated_channel_TM_sf"/>
</dbReference>
<evidence type="ECO:0000256" key="5">
    <source>
        <dbReference type="ARBA" id="ARBA00023065"/>
    </source>
</evidence>
<evidence type="ECO:0000256" key="1">
    <source>
        <dbReference type="ARBA" id="ARBA00004141"/>
    </source>
</evidence>
<dbReference type="OrthoDB" id="6364719at2759"/>
<dbReference type="PANTHER" id="PTHR18945">
    <property type="entry name" value="NEUROTRANSMITTER GATED ION CHANNEL"/>
    <property type="match status" value="1"/>
</dbReference>
<feature type="transmembrane region" description="Helical" evidence="9">
    <location>
        <begin position="536"/>
        <end position="554"/>
    </location>
</feature>
<dbReference type="EMBL" id="VSRR010000185">
    <property type="protein sequence ID" value="MPC11863.1"/>
    <property type="molecule type" value="Genomic_DNA"/>
</dbReference>
<evidence type="ECO:0000256" key="6">
    <source>
        <dbReference type="ARBA" id="ARBA00023136"/>
    </source>
</evidence>
<accession>A0A5B7CWN4</accession>
<dbReference type="Gene3D" id="2.60.120.200">
    <property type="match status" value="1"/>
</dbReference>
<feature type="transmembrane region" description="Helical" evidence="9">
    <location>
        <begin position="655"/>
        <end position="682"/>
    </location>
</feature>
<keyword evidence="10" id="KW-0732">Signal</keyword>
<dbReference type="InterPro" id="IPR006201">
    <property type="entry name" value="Neur_channel"/>
</dbReference>
<keyword evidence="7" id="KW-0407">Ion channel</keyword>
<feature type="signal peptide" evidence="10">
    <location>
        <begin position="1"/>
        <end position="47"/>
    </location>
</feature>
<evidence type="ECO:0000256" key="8">
    <source>
        <dbReference type="SAM" id="MobiDB-lite"/>
    </source>
</evidence>
<keyword evidence="11" id="KW-0675">Receptor</keyword>
<evidence type="ECO:0000256" key="9">
    <source>
        <dbReference type="SAM" id="Phobius"/>
    </source>
</evidence>
<dbReference type="InterPro" id="IPR038050">
    <property type="entry name" value="Neuro_actylchol_rec"/>
</dbReference>
<dbReference type="InterPro" id="IPR018000">
    <property type="entry name" value="Neurotransmitter_ion_chnl_CS"/>
</dbReference>
<keyword evidence="9" id="KW-0812">Transmembrane</keyword>
<keyword evidence="6 9" id="KW-0472">Membrane</keyword>
<dbReference type="InterPro" id="IPR036734">
    <property type="entry name" value="Neur_chan_lig-bd_sf"/>
</dbReference>
<keyword evidence="4" id="KW-1003">Cell membrane</keyword>
<dbReference type="SUPFAM" id="SSF63712">
    <property type="entry name" value="Nicotinic receptor ligand binding domain-like"/>
    <property type="match status" value="1"/>
</dbReference>
<comment type="caution">
    <text evidence="11">The sequence shown here is derived from an EMBL/GenBank/DDBJ whole genome shotgun (WGS) entry which is preliminary data.</text>
</comment>
<feature type="transmembrane region" description="Helical" evidence="9">
    <location>
        <begin position="566"/>
        <end position="584"/>
    </location>
</feature>
<organism evidence="11 12">
    <name type="scientific">Portunus trituberculatus</name>
    <name type="common">Swimming crab</name>
    <name type="synonym">Neptunus trituberculatus</name>
    <dbReference type="NCBI Taxonomy" id="210409"/>
    <lineage>
        <taxon>Eukaryota</taxon>
        <taxon>Metazoa</taxon>
        <taxon>Ecdysozoa</taxon>
        <taxon>Arthropoda</taxon>
        <taxon>Crustacea</taxon>
        <taxon>Multicrustacea</taxon>
        <taxon>Malacostraca</taxon>
        <taxon>Eumalacostraca</taxon>
        <taxon>Eucarida</taxon>
        <taxon>Decapoda</taxon>
        <taxon>Pleocyemata</taxon>
        <taxon>Brachyura</taxon>
        <taxon>Eubrachyura</taxon>
        <taxon>Portunoidea</taxon>
        <taxon>Portunidae</taxon>
        <taxon>Portuninae</taxon>
        <taxon>Portunus</taxon>
    </lineage>
</organism>
<dbReference type="Proteomes" id="UP000324222">
    <property type="component" value="Unassembled WGS sequence"/>
</dbReference>
<feature type="chain" id="PRO_5022893713" evidence="10">
    <location>
        <begin position="48"/>
        <end position="685"/>
    </location>
</feature>
<dbReference type="Gene3D" id="2.70.170.10">
    <property type="entry name" value="Neurotransmitter-gated ion-channel ligand-binding domain"/>
    <property type="match status" value="1"/>
</dbReference>
<keyword evidence="3" id="KW-0813">Transport</keyword>
<evidence type="ECO:0000256" key="7">
    <source>
        <dbReference type="ARBA" id="ARBA00023303"/>
    </source>
</evidence>
<dbReference type="InterPro" id="IPR013320">
    <property type="entry name" value="ConA-like_dom_sf"/>
</dbReference>
<dbReference type="Gene3D" id="1.20.58.390">
    <property type="entry name" value="Neurotransmitter-gated ion-channel transmembrane domain"/>
    <property type="match status" value="1"/>
</dbReference>
<dbReference type="GO" id="GO:0005230">
    <property type="term" value="F:extracellular ligand-gated monoatomic ion channel activity"/>
    <property type="evidence" value="ECO:0007669"/>
    <property type="project" value="InterPro"/>
</dbReference>
<evidence type="ECO:0000313" key="12">
    <source>
        <dbReference type="Proteomes" id="UP000324222"/>
    </source>
</evidence>
<evidence type="ECO:0000256" key="3">
    <source>
        <dbReference type="ARBA" id="ARBA00022448"/>
    </source>
</evidence>
<feature type="region of interest" description="Disordered" evidence="8">
    <location>
        <begin position="45"/>
        <end position="68"/>
    </location>
</feature>
<sequence length="685" mass="78083">MRCGAPPLVSTHSYLQTLPTHGLRMCRGRVMAVTLLFLILTPGTTTSQESQDSGVPRDGAAEGSMSRKGGAGVRVLTFNGDGRQRATTWASYKDVVRLPGDYTVCLRFNIWVFRLLTAVLYLLPTTDPDEDPISFEVYFEKIRTKYGGYGRFYPLPANLATNKWYHYCQVRDVTGGEGRAYLDGSLLVRESVSFLPDPHLRNVIMGQDEFKVSQVNAWSRILSDDEIARVARCEDNLEGDVIAWSREWLLYEVDEEPHISYKTEENQYNDKERGIIQVKKGCDRQWAGVTDVAQEGVWSNPFTGAAHNTSEIFFRAHNPDGDKYQNCLRLHIKGLEDTSCEKHSCSACHTQSGTTWTLRGICEEEEVDLLWRPTIGFINTDDIQHTEVDADSVTTIVQDHDHYRLDFSNPYEVRIFRGDTNPISTTRKYSTVFTCFFDLVLYPFDIQNCYIHLQIITASSEYLIYNATDSFVEYLGPRLLVEYAIGVIDLHINNQSQYSVSKVRVELVRRYGYAMLNIYIPSLILLIISYVRVMTALTSLLVLATLFTQVSASLPKTSYFKMVDIWLLFCIIIIFFIIIFHTIIDLHVDYGDKITLSGGAWITSPSSTVSRQVKVYPSSGDNLNQNAEKTTKLFGRWTRFRSKLDLQFYIKTSKITMFVIFVLFNTTYWGTLAVDSGLVYYISTD</sequence>
<dbReference type="GO" id="GO:0004888">
    <property type="term" value="F:transmembrane signaling receptor activity"/>
    <property type="evidence" value="ECO:0007669"/>
    <property type="project" value="InterPro"/>
</dbReference>
<proteinExistence type="predicted"/>
<dbReference type="SUPFAM" id="SSF90112">
    <property type="entry name" value="Neurotransmitter-gated ion-channel transmembrane pore"/>
    <property type="match status" value="1"/>
</dbReference>
<dbReference type="PRINTS" id="PR00253">
    <property type="entry name" value="GABAARECEPTR"/>
</dbReference>
<keyword evidence="9" id="KW-1133">Transmembrane helix</keyword>
<feature type="transmembrane region" description="Helical" evidence="9">
    <location>
        <begin position="511"/>
        <end position="530"/>
    </location>
</feature>
<gene>
    <name evidence="11" type="primary">GLRA4_0</name>
    <name evidence="11" type="ORF">E2C01_004538</name>
</gene>
<evidence type="ECO:0000313" key="11">
    <source>
        <dbReference type="EMBL" id="MPC11863.1"/>
    </source>
</evidence>
<name>A0A5B7CWN4_PORTR</name>
<reference evidence="11 12" key="1">
    <citation type="submission" date="2019-05" db="EMBL/GenBank/DDBJ databases">
        <title>Another draft genome of Portunus trituberculatus and its Hox gene families provides insights of decapod evolution.</title>
        <authorList>
            <person name="Jeong J.-H."/>
            <person name="Song I."/>
            <person name="Kim S."/>
            <person name="Choi T."/>
            <person name="Kim D."/>
            <person name="Ryu S."/>
            <person name="Kim W."/>
        </authorList>
    </citation>
    <scope>NUCLEOTIDE SEQUENCE [LARGE SCALE GENOMIC DNA]</scope>
    <source>
        <tissue evidence="11">Muscle</tissue>
    </source>
</reference>
<dbReference type="SUPFAM" id="SSF49899">
    <property type="entry name" value="Concanavalin A-like lectins/glucanases"/>
    <property type="match status" value="1"/>
</dbReference>
<keyword evidence="12" id="KW-1185">Reference proteome</keyword>
<evidence type="ECO:0000256" key="2">
    <source>
        <dbReference type="ARBA" id="ARBA00004236"/>
    </source>
</evidence>